<dbReference type="Proteomes" id="UP000799424">
    <property type="component" value="Unassembled WGS sequence"/>
</dbReference>
<name>A0A6A6ZTZ1_9PLEO</name>
<dbReference type="EMBL" id="MU006230">
    <property type="protein sequence ID" value="KAF2824530.1"/>
    <property type="molecule type" value="Genomic_DNA"/>
</dbReference>
<sequence length="328" mass="35982">MGTHPFPSEIQHFIPTDSSTARKKRQMDIPLEQAAKPTPHETLKPTAETQYTTPSPTSRNPSLWPNFLPRYASPSVQVTLVDALNGLGGGGLVSAAPANNANVALYSTFTVVGFFAGIATNKLGGMVMLAYPEQEAKGKYIAWSWMIYNMGAVLGSTFNTFNLATFNIRTRSLNNLLYWLAETAGSYITRYALDSTCIRRALRARIAAGLLFVLVFIVWTSACVWQRHRPDAPSLNKDFSDADYVGPMLLYLSFGLFAAVWQTCLYWLLANFAGFYKGVQSAGGAVSFRINTLAVSSVNELVVCWVLLPGSLLIAASTIIRKVRDRAE</sequence>
<keyword evidence="2" id="KW-0472">Membrane</keyword>
<evidence type="ECO:0000313" key="4">
    <source>
        <dbReference type="Proteomes" id="UP000799424"/>
    </source>
</evidence>
<feature type="region of interest" description="Disordered" evidence="1">
    <location>
        <begin position="1"/>
        <end position="62"/>
    </location>
</feature>
<evidence type="ECO:0000256" key="1">
    <source>
        <dbReference type="SAM" id="MobiDB-lite"/>
    </source>
</evidence>
<feature type="transmembrane region" description="Helical" evidence="2">
    <location>
        <begin position="248"/>
        <end position="269"/>
    </location>
</feature>
<dbReference type="OrthoDB" id="196103at2759"/>
<accession>A0A6A6ZTZ1</accession>
<evidence type="ECO:0000313" key="3">
    <source>
        <dbReference type="EMBL" id="KAF2824530.1"/>
    </source>
</evidence>
<keyword evidence="4" id="KW-1185">Reference proteome</keyword>
<organism evidence="3 4">
    <name type="scientific">Ophiobolus disseminans</name>
    <dbReference type="NCBI Taxonomy" id="1469910"/>
    <lineage>
        <taxon>Eukaryota</taxon>
        <taxon>Fungi</taxon>
        <taxon>Dikarya</taxon>
        <taxon>Ascomycota</taxon>
        <taxon>Pezizomycotina</taxon>
        <taxon>Dothideomycetes</taxon>
        <taxon>Pleosporomycetidae</taxon>
        <taxon>Pleosporales</taxon>
        <taxon>Pleosporineae</taxon>
        <taxon>Phaeosphaeriaceae</taxon>
        <taxon>Ophiobolus</taxon>
    </lineage>
</organism>
<gene>
    <name evidence="3" type="ORF">CC86DRAFT_395691</name>
</gene>
<evidence type="ECO:0008006" key="5">
    <source>
        <dbReference type="Google" id="ProtNLM"/>
    </source>
</evidence>
<feature type="transmembrane region" description="Helical" evidence="2">
    <location>
        <begin position="140"/>
        <end position="164"/>
    </location>
</feature>
<proteinExistence type="predicted"/>
<dbReference type="AlphaFoldDB" id="A0A6A6ZTZ1"/>
<feature type="transmembrane region" description="Helical" evidence="2">
    <location>
        <begin position="205"/>
        <end position="228"/>
    </location>
</feature>
<evidence type="ECO:0000256" key="2">
    <source>
        <dbReference type="SAM" id="Phobius"/>
    </source>
</evidence>
<reference evidence="3" key="1">
    <citation type="journal article" date="2020" name="Stud. Mycol.">
        <title>101 Dothideomycetes genomes: a test case for predicting lifestyles and emergence of pathogens.</title>
        <authorList>
            <person name="Haridas S."/>
            <person name="Albert R."/>
            <person name="Binder M."/>
            <person name="Bloem J."/>
            <person name="Labutti K."/>
            <person name="Salamov A."/>
            <person name="Andreopoulos B."/>
            <person name="Baker S."/>
            <person name="Barry K."/>
            <person name="Bills G."/>
            <person name="Bluhm B."/>
            <person name="Cannon C."/>
            <person name="Castanera R."/>
            <person name="Culley D."/>
            <person name="Daum C."/>
            <person name="Ezra D."/>
            <person name="Gonzalez J."/>
            <person name="Henrissat B."/>
            <person name="Kuo A."/>
            <person name="Liang C."/>
            <person name="Lipzen A."/>
            <person name="Lutzoni F."/>
            <person name="Magnuson J."/>
            <person name="Mondo S."/>
            <person name="Nolan M."/>
            <person name="Ohm R."/>
            <person name="Pangilinan J."/>
            <person name="Park H.-J."/>
            <person name="Ramirez L."/>
            <person name="Alfaro M."/>
            <person name="Sun H."/>
            <person name="Tritt A."/>
            <person name="Yoshinaga Y."/>
            <person name="Zwiers L.-H."/>
            <person name="Turgeon B."/>
            <person name="Goodwin S."/>
            <person name="Spatafora J."/>
            <person name="Crous P."/>
            <person name="Grigoriev I."/>
        </authorList>
    </citation>
    <scope>NUCLEOTIDE SEQUENCE</scope>
    <source>
        <strain evidence="3">CBS 113818</strain>
    </source>
</reference>
<keyword evidence="2" id="KW-0812">Transmembrane</keyword>
<feature type="transmembrane region" description="Helical" evidence="2">
    <location>
        <begin position="103"/>
        <end position="120"/>
    </location>
</feature>
<protein>
    <recommendedName>
        <fullName evidence="5">DUF895 domain membrane protein</fullName>
    </recommendedName>
</protein>
<keyword evidence="2" id="KW-1133">Transmembrane helix</keyword>
<feature type="compositionally biased region" description="Polar residues" evidence="1">
    <location>
        <begin position="47"/>
        <end position="62"/>
    </location>
</feature>